<evidence type="ECO:0000313" key="3">
    <source>
        <dbReference type="EMBL" id="QIQ02059.1"/>
    </source>
</evidence>
<keyword evidence="4" id="KW-1185">Reference proteome</keyword>
<dbReference type="InterPro" id="IPR009839">
    <property type="entry name" value="SseB_N"/>
</dbReference>
<evidence type="ECO:0000256" key="1">
    <source>
        <dbReference type="SAM" id="MobiDB-lite"/>
    </source>
</evidence>
<feature type="region of interest" description="Disordered" evidence="1">
    <location>
        <begin position="1"/>
        <end position="94"/>
    </location>
</feature>
<reference evidence="3 4" key="1">
    <citation type="submission" date="2020-03" db="EMBL/GenBank/DDBJ databases">
        <title>A novel species.</title>
        <authorList>
            <person name="Gao J."/>
        </authorList>
    </citation>
    <scope>NUCLEOTIDE SEQUENCE [LARGE SCALE GENOMIC DNA]</scope>
    <source>
        <strain evidence="3 4">QMT-12</strain>
    </source>
</reference>
<dbReference type="KEGG" id="slia:HA039_06870"/>
<dbReference type="Proteomes" id="UP000501179">
    <property type="component" value="Chromosome"/>
</dbReference>
<feature type="domain" description="SseB protein N-terminal" evidence="2">
    <location>
        <begin position="131"/>
        <end position="226"/>
    </location>
</feature>
<organism evidence="3 4">
    <name type="scientific">Streptomyces liangshanensis</name>
    <dbReference type="NCBI Taxonomy" id="2717324"/>
    <lineage>
        <taxon>Bacteria</taxon>
        <taxon>Bacillati</taxon>
        <taxon>Actinomycetota</taxon>
        <taxon>Actinomycetes</taxon>
        <taxon>Kitasatosporales</taxon>
        <taxon>Streptomycetaceae</taxon>
        <taxon>Streptomyces</taxon>
    </lineage>
</organism>
<dbReference type="InterPro" id="IPR047659">
    <property type="entry name" value="T7SS_assoc"/>
</dbReference>
<dbReference type="Pfam" id="PF07179">
    <property type="entry name" value="SseB"/>
    <property type="match status" value="1"/>
</dbReference>
<proteinExistence type="predicted"/>
<dbReference type="RefSeq" id="WP_167025298.1">
    <property type="nucleotide sequence ID" value="NZ_CP050177.1"/>
</dbReference>
<dbReference type="NCBIfam" id="NF033532">
    <property type="entry name" value="lone7para_assoc"/>
    <property type="match status" value="1"/>
</dbReference>
<dbReference type="AlphaFoldDB" id="A0A6G9GVH9"/>
<accession>A0A6G9GVH9</accession>
<evidence type="ECO:0000313" key="4">
    <source>
        <dbReference type="Proteomes" id="UP000501179"/>
    </source>
</evidence>
<protein>
    <submittedName>
        <fullName evidence="3">SseB family protein</fullName>
    </submittedName>
</protein>
<name>A0A6G9GVH9_9ACTN</name>
<feature type="compositionally biased region" description="Low complexity" evidence="1">
    <location>
        <begin position="33"/>
        <end position="43"/>
    </location>
</feature>
<gene>
    <name evidence="3" type="ORF">HA039_06870</name>
</gene>
<evidence type="ECO:0000259" key="2">
    <source>
        <dbReference type="Pfam" id="PF07179"/>
    </source>
</evidence>
<dbReference type="EMBL" id="CP050177">
    <property type="protein sequence ID" value="QIQ02059.1"/>
    <property type="molecule type" value="Genomic_DNA"/>
</dbReference>
<feature type="compositionally biased region" description="Polar residues" evidence="1">
    <location>
        <begin position="1"/>
        <end position="13"/>
    </location>
</feature>
<sequence>MTATGTPRTTAEVPTTPPDGVTAEPVDPPRAPPATATATATATGQDDAGSPVPAPPREITEAARLAPDHWLSVPDPDWSGRGRPPEWAVPGRWRSGDTGEIVEWQPNPGFRPSPTSLGWPVPGDPAEAAIQLAVTGYGPSSEVMRTLARAVVDVPLGPGGDPLAAAASDGSPVVPVFTMPGYLSLFGDFATARIPVADLLERIPAGHALYVNPSGPAGLVVDAGAVGRAVTASHEAPDTPGSPEPRT</sequence>